<dbReference type="GeneID" id="59237857"/>
<dbReference type="Proteomes" id="UP000509704">
    <property type="component" value="Chromosome 6"/>
</dbReference>
<evidence type="ECO:0000313" key="2">
    <source>
        <dbReference type="EMBL" id="QLG74099.1"/>
    </source>
</evidence>
<keyword evidence="1" id="KW-1133">Transmembrane helix</keyword>
<feature type="transmembrane region" description="Helical" evidence="1">
    <location>
        <begin position="117"/>
        <end position="135"/>
    </location>
</feature>
<dbReference type="RefSeq" id="XP_037145824.1">
    <property type="nucleotide sequence ID" value="XM_037289929.1"/>
</dbReference>
<sequence>MRASTPTGVNRSLPPVSLISLLCRRFRFCVAVSRAGNRSSVVTRPGPLLLFSVLAVFLPAPPRCVFDASFRPFVLSMPLCFCCSASTHPAPFGLLLTPAGATFPFDRKKPGPSAKKLRSSGLLGFAPILALLYLLTGAGDPLARQNEASLDRRPGRGFAAIHSKQVI</sequence>
<dbReference type="EMBL" id="CP058609">
    <property type="protein sequence ID" value="QLG74099.1"/>
    <property type="molecule type" value="Genomic_DNA"/>
</dbReference>
<protein>
    <recommendedName>
        <fullName evidence="4">Transmembrane protein</fullName>
    </recommendedName>
</protein>
<name>A0A7H9B7Y9_ZYGMR</name>
<evidence type="ECO:0000256" key="1">
    <source>
        <dbReference type="SAM" id="Phobius"/>
    </source>
</evidence>
<proteinExistence type="predicted"/>
<accession>A0A7H9B7Y9</accession>
<reference evidence="2 3" key="1">
    <citation type="submission" date="2020-07" db="EMBL/GenBank/DDBJ databases">
        <title>The yeast mating-type switching endonuclease HO is a domesticated member of an unorthodox homing genetic element family.</title>
        <authorList>
            <person name="Coughlan A.Y."/>
            <person name="Lombardi L."/>
            <person name="Braun-Galleani S."/>
            <person name="Martos A.R."/>
            <person name="Galeote V."/>
            <person name="Bigey F."/>
            <person name="Dequin S."/>
            <person name="Byrne K.P."/>
            <person name="Wolfe K.H."/>
        </authorList>
    </citation>
    <scope>NUCLEOTIDE SEQUENCE [LARGE SCALE GENOMIC DNA]</scope>
    <source>
        <strain evidence="2 3">NRRL Y-6702</strain>
    </source>
</reference>
<keyword evidence="3" id="KW-1185">Reference proteome</keyword>
<evidence type="ECO:0008006" key="4">
    <source>
        <dbReference type="Google" id="ProtNLM"/>
    </source>
</evidence>
<organism evidence="2 3">
    <name type="scientific">Zygotorulaspora mrakii</name>
    <name type="common">Zygosaccharomyces mrakii</name>
    <dbReference type="NCBI Taxonomy" id="42260"/>
    <lineage>
        <taxon>Eukaryota</taxon>
        <taxon>Fungi</taxon>
        <taxon>Dikarya</taxon>
        <taxon>Ascomycota</taxon>
        <taxon>Saccharomycotina</taxon>
        <taxon>Saccharomycetes</taxon>
        <taxon>Saccharomycetales</taxon>
        <taxon>Saccharomycetaceae</taxon>
        <taxon>Zygotorulaspora</taxon>
    </lineage>
</organism>
<keyword evidence="1" id="KW-0812">Transmembrane</keyword>
<keyword evidence="1" id="KW-0472">Membrane</keyword>
<dbReference type="KEGG" id="zmk:HG535_0F06110"/>
<evidence type="ECO:0000313" key="3">
    <source>
        <dbReference type="Proteomes" id="UP000509704"/>
    </source>
</evidence>
<gene>
    <name evidence="2" type="ORF">HG535_0F06110</name>
</gene>
<dbReference type="AlphaFoldDB" id="A0A7H9B7Y9"/>